<sequence>MASNSDLINISIKVHPEFKEVISKAAQKDDTLGIGNISDFI</sequence>
<gene>
    <name evidence="1" type="ORF">S03H2_18965</name>
</gene>
<proteinExistence type="predicted"/>
<dbReference type="AlphaFoldDB" id="X1HBB7"/>
<dbReference type="EMBL" id="BARU01009867">
    <property type="protein sequence ID" value="GAH42603.1"/>
    <property type="molecule type" value="Genomic_DNA"/>
</dbReference>
<evidence type="ECO:0000313" key="1">
    <source>
        <dbReference type="EMBL" id="GAH42603.1"/>
    </source>
</evidence>
<accession>X1HBB7</accession>
<name>X1HBB7_9ZZZZ</name>
<reference evidence="1" key="1">
    <citation type="journal article" date="2014" name="Front. Microbiol.">
        <title>High frequency of phylogenetically diverse reductive dehalogenase-homologous genes in deep subseafloor sedimentary metagenomes.</title>
        <authorList>
            <person name="Kawai M."/>
            <person name="Futagami T."/>
            <person name="Toyoda A."/>
            <person name="Takaki Y."/>
            <person name="Nishi S."/>
            <person name="Hori S."/>
            <person name="Arai W."/>
            <person name="Tsubouchi T."/>
            <person name="Morono Y."/>
            <person name="Uchiyama I."/>
            <person name="Ito T."/>
            <person name="Fujiyama A."/>
            <person name="Inagaki F."/>
            <person name="Takami H."/>
        </authorList>
    </citation>
    <scope>NUCLEOTIDE SEQUENCE</scope>
    <source>
        <strain evidence="1">Expedition CK06-06</strain>
    </source>
</reference>
<feature type="non-terminal residue" evidence="1">
    <location>
        <position position="41"/>
    </location>
</feature>
<comment type="caution">
    <text evidence="1">The sequence shown here is derived from an EMBL/GenBank/DDBJ whole genome shotgun (WGS) entry which is preliminary data.</text>
</comment>
<protein>
    <submittedName>
        <fullName evidence="1">Uncharacterized protein</fullName>
    </submittedName>
</protein>
<organism evidence="1">
    <name type="scientific">marine sediment metagenome</name>
    <dbReference type="NCBI Taxonomy" id="412755"/>
    <lineage>
        <taxon>unclassified sequences</taxon>
        <taxon>metagenomes</taxon>
        <taxon>ecological metagenomes</taxon>
    </lineage>
</organism>